<dbReference type="RefSeq" id="WP_094244661.1">
    <property type="nucleotide sequence ID" value="NZ_CP017703.1"/>
</dbReference>
<feature type="active site" description="Schiff-base intermediate with dihydroxyacetone-P" evidence="1">
    <location>
        <position position="178"/>
    </location>
</feature>
<dbReference type="KEGG" id="apak:AP3564_19635"/>
<dbReference type="CDD" id="cd00958">
    <property type="entry name" value="DhnA"/>
    <property type="match status" value="1"/>
</dbReference>
<dbReference type="Proteomes" id="UP000214606">
    <property type="component" value="Chromosome"/>
</dbReference>
<evidence type="ECO:0000256" key="1">
    <source>
        <dbReference type="PIRSR" id="PIRSR038992-1"/>
    </source>
</evidence>
<dbReference type="InterPro" id="IPR050456">
    <property type="entry name" value="DeoC/FbaB_aldolase"/>
</dbReference>
<dbReference type="EMBL" id="CP017703">
    <property type="protein sequence ID" value="ASS89457.1"/>
    <property type="molecule type" value="Genomic_DNA"/>
</dbReference>
<dbReference type="Gene3D" id="3.20.20.70">
    <property type="entry name" value="Aldolase class I"/>
    <property type="match status" value="1"/>
</dbReference>
<evidence type="ECO:0000313" key="5">
    <source>
        <dbReference type="Proteomes" id="UP000214606"/>
    </source>
</evidence>
<dbReference type="EMBL" id="CP017703">
    <property type="protein sequence ID" value="ASS89447.1"/>
    <property type="molecule type" value="Genomic_DNA"/>
</dbReference>
<dbReference type="PIRSF" id="PIRSF038992">
    <property type="entry name" value="Aldolase_Ia"/>
    <property type="match status" value="1"/>
</dbReference>
<dbReference type="InterPro" id="IPR013785">
    <property type="entry name" value="Aldolase_TIM"/>
</dbReference>
<accession>A0A223E2F0</accession>
<dbReference type="NCBIfam" id="NF005556">
    <property type="entry name" value="PRK07226.1"/>
    <property type="match status" value="1"/>
</dbReference>
<dbReference type="EMBL" id="CP017703">
    <property type="protein sequence ID" value="ASS92182.1"/>
    <property type="molecule type" value="Genomic_DNA"/>
</dbReference>
<gene>
    <name evidence="2" type="ORF">AP3564_03530</name>
    <name evidence="3" type="ORF">AP3564_03625</name>
    <name evidence="4" type="ORF">AP3564_19635</name>
</gene>
<proteinExistence type="predicted"/>
<evidence type="ECO:0000313" key="3">
    <source>
        <dbReference type="EMBL" id="ASS89457.1"/>
    </source>
</evidence>
<dbReference type="InterPro" id="IPR041720">
    <property type="entry name" value="FbaB-like"/>
</dbReference>
<dbReference type="PANTHER" id="PTHR47916">
    <property type="entry name" value="FRUCTOSE-BISPHOSPHATE ALDOLASE CLASS 1"/>
    <property type="match status" value="1"/>
</dbReference>
<dbReference type="AlphaFoldDB" id="A0A223E2F0"/>
<dbReference type="InterPro" id="IPR002915">
    <property type="entry name" value="DeoC/FbaB/LacD_aldolase"/>
</dbReference>
<feature type="active site" description="Proton donor" evidence="1">
    <location>
        <position position="145"/>
    </location>
</feature>
<name>A0A223E2F0_9BACI</name>
<dbReference type="KEGG" id="apak:AP3564_03530"/>
<dbReference type="SMART" id="SM01133">
    <property type="entry name" value="DeoC"/>
    <property type="match status" value="1"/>
</dbReference>
<dbReference type="Pfam" id="PF01791">
    <property type="entry name" value="DeoC"/>
    <property type="match status" value="1"/>
</dbReference>
<dbReference type="KEGG" id="apak:AP3564_03625"/>
<dbReference type="GO" id="GO:0004332">
    <property type="term" value="F:fructose-bisphosphate aldolase activity"/>
    <property type="evidence" value="ECO:0007669"/>
    <property type="project" value="InterPro"/>
</dbReference>
<protein>
    <submittedName>
        <fullName evidence="2">Fructose-bisphosphate aldolase</fullName>
    </submittedName>
</protein>
<dbReference type="SUPFAM" id="SSF51569">
    <property type="entry name" value="Aldolase"/>
    <property type="match status" value="1"/>
</dbReference>
<evidence type="ECO:0000313" key="2">
    <source>
        <dbReference type="EMBL" id="ASS89447.1"/>
    </source>
</evidence>
<sequence length="277" mass="30097">MALLGKEIRMNRLLNQKSGKLLAVAVDQAMARGIFEELMPIQRKIDEIVAGGPDAITMHKGIADMCYRPHAGKTGFILKCSTFSPWQPNYDVWVTEVEEAVRLGADAVSMGCIVGGDDQPEQLRNLGIIAGQAATYGLPMIAHIYPRGNQIPEAEKNNWKHVAYAVRAGAELGVDIVKTKYTGDPESFHKVVSSTPGKVVVAGGDNGNNIEDYFQMVYDVIDAGGAGITFGRIVWNNPNPTAVVKAFKHIIHNNGTVKETIELYNELIHSPATVKKG</sequence>
<evidence type="ECO:0000313" key="4">
    <source>
        <dbReference type="EMBL" id="ASS92182.1"/>
    </source>
</evidence>
<dbReference type="PANTHER" id="PTHR47916:SF1">
    <property type="entry name" value="3-HYDROXY-5-PHOSPHONOOXYPENTANE-2,4-DIONE THIOLASE"/>
    <property type="match status" value="1"/>
</dbReference>
<organism evidence="2 5">
    <name type="scientific">Aeribacillus pallidus</name>
    <dbReference type="NCBI Taxonomy" id="33936"/>
    <lineage>
        <taxon>Bacteria</taxon>
        <taxon>Bacillati</taxon>
        <taxon>Bacillota</taxon>
        <taxon>Bacilli</taxon>
        <taxon>Bacillales</taxon>
        <taxon>Bacillaceae</taxon>
        <taxon>Aeribacillus</taxon>
    </lineage>
</organism>
<reference evidence="2 5" key="1">
    <citation type="submission" date="2016-10" db="EMBL/GenBank/DDBJ databases">
        <title>The whole genome sequencing and assembly of Aeribacillus pallidus KCTC3564 strain.</title>
        <authorList>
            <person name="Lee Y.-J."/>
            <person name="Park M.-K."/>
            <person name="Yi H."/>
            <person name="Bahn Y.-S."/>
            <person name="Kim J.F."/>
            <person name="Lee D.-W."/>
        </authorList>
    </citation>
    <scope>NUCLEOTIDE SEQUENCE [LARGE SCALE GENOMIC DNA]</scope>
    <source>
        <strain evidence="2 5">KCTC3564</strain>
    </source>
</reference>